<dbReference type="InterPro" id="IPR033469">
    <property type="entry name" value="CYTH-like_dom_sf"/>
</dbReference>
<dbReference type="GO" id="GO:0046872">
    <property type="term" value="F:metal ion binding"/>
    <property type="evidence" value="ECO:0007669"/>
    <property type="project" value="TreeGrafter"/>
</dbReference>
<dbReference type="CDD" id="cd07756">
    <property type="entry name" value="CYTH-like_Pase_CHAD"/>
    <property type="match status" value="1"/>
</dbReference>
<dbReference type="AlphaFoldDB" id="A0A844GBD9"/>
<organism evidence="2 3">
    <name type="scientific">Paludibacterium denitrificans</name>
    <dbReference type="NCBI Taxonomy" id="2675226"/>
    <lineage>
        <taxon>Bacteria</taxon>
        <taxon>Pseudomonadati</taxon>
        <taxon>Pseudomonadota</taxon>
        <taxon>Betaproteobacteria</taxon>
        <taxon>Neisseriales</taxon>
        <taxon>Chromobacteriaceae</taxon>
        <taxon>Paludibacterium</taxon>
    </lineage>
</organism>
<protein>
    <submittedName>
        <fullName evidence="2">CYTH domain-containing protein</fullName>
    </submittedName>
</protein>
<dbReference type="Proteomes" id="UP000446658">
    <property type="component" value="Unassembled WGS sequence"/>
</dbReference>
<proteinExistence type="predicted"/>
<sequence length="247" mass="27500">MHFETELKLRLAPQKNAAFRRLMATHAPAPSRKHIVSHYYDTATLELARYNMALSLRRQDGQWVQAIHLDDTAGSGLHQRLTFEAQVASQAIDLANITDEATRRFLLQDKIARALRPLFTTDVQRTKWHLEDENGNELEVVLDHGTIVGDTQTHKINEVKLGLRQGQASALFDLALALGKHFSMMPEPLSKVAQGHLLNQLSHQTSAIQGPITQADRQHAITTGDAGNGLRDATALAGQCSRRTRRP</sequence>
<dbReference type="SUPFAM" id="SSF55154">
    <property type="entry name" value="CYTH-like phosphatases"/>
    <property type="match status" value="1"/>
</dbReference>
<comment type="caution">
    <text evidence="2">The sequence shown here is derived from an EMBL/GenBank/DDBJ whole genome shotgun (WGS) entry which is preliminary data.</text>
</comment>
<dbReference type="Gene3D" id="2.40.320.10">
    <property type="entry name" value="Hypothetical Protein Pfu-838710-001"/>
    <property type="match status" value="1"/>
</dbReference>
<dbReference type="GO" id="GO:0050355">
    <property type="term" value="F:inorganic triphosphate phosphatase activity"/>
    <property type="evidence" value="ECO:0007669"/>
    <property type="project" value="InterPro"/>
</dbReference>
<keyword evidence="3" id="KW-1185">Reference proteome</keyword>
<evidence type="ECO:0000313" key="2">
    <source>
        <dbReference type="EMBL" id="MTD33816.1"/>
    </source>
</evidence>
<gene>
    <name evidence="2" type="ORF">GKE73_14670</name>
</gene>
<dbReference type="PANTHER" id="PTHR39569:SF1">
    <property type="entry name" value="INORGANIC TRIPHOSPHATASE"/>
    <property type="match status" value="1"/>
</dbReference>
<evidence type="ECO:0000313" key="3">
    <source>
        <dbReference type="Proteomes" id="UP000446658"/>
    </source>
</evidence>
<dbReference type="InterPro" id="IPR039013">
    <property type="entry name" value="YgiF"/>
</dbReference>
<dbReference type="PROSITE" id="PS51707">
    <property type="entry name" value="CYTH"/>
    <property type="match status" value="1"/>
</dbReference>
<dbReference type="RefSeq" id="WP_230370935.1">
    <property type="nucleotide sequence ID" value="NZ_WLYX01000001.1"/>
</dbReference>
<dbReference type="InterPro" id="IPR023577">
    <property type="entry name" value="CYTH_domain"/>
</dbReference>
<accession>A0A844GBD9</accession>
<dbReference type="EMBL" id="WLYX01000001">
    <property type="protein sequence ID" value="MTD33816.1"/>
    <property type="molecule type" value="Genomic_DNA"/>
</dbReference>
<evidence type="ECO:0000259" key="1">
    <source>
        <dbReference type="PROSITE" id="PS51707"/>
    </source>
</evidence>
<reference evidence="2 3" key="1">
    <citation type="submission" date="2019-11" db="EMBL/GenBank/DDBJ databases">
        <title>Draft genome sequence of Paludibacterium sp. dN18-1.</title>
        <authorList>
            <person name="Im W.-T."/>
        </authorList>
    </citation>
    <scope>NUCLEOTIDE SEQUENCE [LARGE SCALE GENOMIC DNA]</scope>
    <source>
        <strain evidence="3">dN 18-1</strain>
    </source>
</reference>
<dbReference type="Pfam" id="PF01928">
    <property type="entry name" value="CYTH"/>
    <property type="match status" value="1"/>
</dbReference>
<name>A0A844GBD9_9NEIS</name>
<dbReference type="PANTHER" id="PTHR39569">
    <property type="entry name" value="INORGANIC TRIPHOSPHATASE"/>
    <property type="match status" value="1"/>
</dbReference>
<dbReference type="SMART" id="SM01118">
    <property type="entry name" value="CYTH"/>
    <property type="match status" value="1"/>
</dbReference>
<feature type="domain" description="CYTH" evidence="1">
    <location>
        <begin position="2"/>
        <end position="200"/>
    </location>
</feature>